<evidence type="ECO:0000256" key="8">
    <source>
        <dbReference type="SAM" id="MobiDB-lite"/>
    </source>
</evidence>
<dbReference type="FunFam" id="3.30.160.60:FF:000202">
    <property type="entry name" value="Zinc finger protein 574"/>
    <property type="match status" value="1"/>
</dbReference>
<feature type="domain" description="C2H2-type" evidence="9">
    <location>
        <begin position="193"/>
        <end position="220"/>
    </location>
</feature>
<keyword evidence="5" id="KW-0862">Zinc</keyword>
<feature type="domain" description="C2H2-type" evidence="9">
    <location>
        <begin position="10"/>
        <end position="37"/>
    </location>
</feature>
<dbReference type="Proteomes" id="UP001292094">
    <property type="component" value="Unassembled WGS sequence"/>
</dbReference>
<feature type="compositionally biased region" description="Basic and acidic residues" evidence="8">
    <location>
        <begin position="318"/>
        <end position="327"/>
    </location>
</feature>
<sequence length="1054" mass="120991">MAERTKSDIYPCRVCKQTFSRACKLFQHMKLHTWEEENQLYGDIFTSPGNLWSNSVTNIAKSLPMTHSCSVCCKVYHHKGNLLRHLIAIHGMGINISSLKNNDNSTPKGLTDFKPDVNVTGERTELNLVEKVKSDKHECNICHQRLTHNSSLKNHMRKHTGERPYKCKQCNASFAYSQCLWNHRQKHTKRKRYQCDICNKRYFYYQSLWTHYRTHSKEKPYQCTLCGKEYLRVMNLYLHIRKDHLQSQDNVDNLAISLEKGNDKQRTELVRSYCYCKKSVMPFECQICKKRFRLKITLKKHMKSHVCKQRAQSPDTRVNTHVEEQHGHSRKSPRKIGHKVHSCHICKLEFRNYVCLLLHLEEHVTSPVKTVPYKKRSTHKKANAHWKPYRCNQCSKSYKHSSSLYKHIKKNHSSKEKSVMNSDHIYPREDVNQSVMGKQNQGNVEIKSSLPISLPGIINFEENSFGTDESHDLFSQVTSGRSNTEVKVMKNQSCMLQDKVSVTPEQLRKTKGNQHLLHKSYDCEKCGKAFRFMSWKVRHQKSSHKNAGVPWKLQRHTDMKEISQNSVILYKQGTVQNSEVKQTVQINEYKESAVDTKECKQAATEATVDKLGGVNASVFEQLTEHRDGSKQVTSTTSGEIEVKSFTIGVGQSDYTSRKKQAKLQQVVYQIQPVRNNREMGGKWKKVQQESVLSKKRRNEGRKLATLRPESVLSIKQDFQVVPSKSNNTQPKKFSPGGKKGRPRKYPLLCEYCGTTFVWQGDLKIHQLLRTCFLCGEEFSCGNMFCSHATTCSAFYSGRYKDNKEYRDIGVATDDEDQIENGENFNRCENDIYSPRVSHLPPIEERYSIPTSPNLVIDIGEFVDGKEANIYDSHLSDTLREGNLASQISEGGISYPLLDDPTNPMPSSSNIVSWDGMNIRTGRMDSKSVDVQKVGKNRSVKIPADANLRYMDGSGNIKEPMESARNVRQVSGNVNEGNNREHFMEDVKDTRKGDQTYHTHEVLMQEWTETLQTQGVASSVSVPSTVLGGAIKCVICSKEFFHINEYANHVLLHLN</sequence>
<comment type="caution">
    <text evidence="10">The sequence shown here is derived from an EMBL/GenBank/DDBJ whole genome shotgun (WGS) entry which is preliminary data.</text>
</comment>
<dbReference type="GO" id="GO:0032502">
    <property type="term" value="P:developmental process"/>
    <property type="evidence" value="ECO:0007669"/>
    <property type="project" value="UniProtKB-ARBA"/>
</dbReference>
<name>A0AAE1TRB2_9EUCA</name>
<proteinExistence type="predicted"/>
<evidence type="ECO:0000256" key="2">
    <source>
        <dbReference type="ARBA" id="ARBA00022723"/>
    </source>
</evidence>
<evidence type="ECO:0000256" key="6">
    <source>
        <dbReference type="ARBA" id="ARBA00023242"/>
    </source>
</evidence>
<dbReference type="AlphaFoldDB" id="A0AAE1TRB2"/>
<evidence type="ECO:0000313" key="10">
    <source>
        <dbReference type="EMBL" id="KAK4294812.1"/>
    </source>
</evidence>
<keyword evidence="2" id="KW-0479">Metal-binding</keyword>
<dbReference type="PROSITE" id="PS50157">
    <property type="entry name" value="ZINC_FINGER_C2H2_2"/>
    <property type="match status" value="8"/>
</dbReference>
<feature type="domain" description="C2H2-type" evidence="9">
    <location>
        <begin position="221"/>
        <end position="249"/>
    </location>
</feature>
<organism evidence="10 11">
    <name type="scientific">Petrolisthes manimaculis</name>
    <dbReference type="NCBI Taxonomy" id="1843537"/>
    <lineage>
        <taxon>Eukaryota</taxon>
        <taxon>Metazoa</taxon>
        <taxon>Ecdysozoa</taxon>
        <taxon>Arthropoda</taxon>
        <taxon>Crustacea</taxon>
        <taxon>Multicrustacea</taxon>
        <taxon>Malacostraca</taxon>
        <taxon>Eumalacostraca</taxon>
        <taxon>Eucarida</taxon>
        <taxon>Decapoda</taxon>
        <taxon>Pleocyemata</taxon>
        <taxon>Anomura</taxon>
        <taxon>Galatheoidea</taxon>
        <taxon>Porcellanidae</taxon>
        <taxon>Petrolisthes</taxon>
    </lineage>
</organism>
<dbReference type="InterPro" id="IPR036236">
    <property type="entry name" value="Znf_C2H2_sf"/>
</dbReference>
<keyword evidence="6" id="KW-0539">Nucleus</keyword>
<feature type="domain" description="C2H2-type" evidence="9">
    <location>
        <begin position="165"/>
        <end position="192"/>
    </location>
</feature>
<evidence type="ECO:0000256" key="5">
    <source>
        <dbReference type="ARBA" id="ARBA00022833"/>
    </source>
</evidence>
<dbReference type="SUPFAM" id="SSF57667">
    <property type="entry name" value="beta-beta-alpha zinc fingers"/>
    <property type="match status" value="5"/>
</dbReference>
<keyword evidence="11" id="KW-1185">Reference proteome</keyword>
<feature type="region of interest" description="Disordered" evidence="8">
    <location>
        <begin position="308"/>
        <end position="335"/>
    </location>
</feature>
<dbReference type="PANTHER" id="PTHR16515:SF49">
    <property type="entry name" value="GASTRULA ZINC FINGER PROTEIN XLCGF49.1-LIKE-RELATED"/>
    <property type="match status" value="1"/>
</dbReference>
<feature type="domain" description="C2H2-type" evidence="9">
    <location>
        <begin position="283"/>
        <end position="310"/>
    </location>
</feature>
<evidence type="ECO:0000256" key="7">
    <source>
        <dbReference type="PROSITE-ProRule" id="PRU00042"/>
    </source>
</evidence>
<evidence type="ECO:0000313" key="11">
    <source>
        <dbReference type="Proteomes" id="UP001292094"/>
    </source>
</evidence>
<protein>
    <recommendedName>
        <fullName evidence="9">C2H2-type domain-containing protein</fullName>
    </recommendedName>
</protein>
<dbReference type="Pfam" id="PF00096">
    <property type="entry name" value="zf-C2H2"/>
    <property type="match status" value="4"/>
</dbReference>
<dbReference type="EMBL" id="JAWZYT010004196">
    <property type="protein sequence ID" value="KAK4294812.1"/>
    <property type="molecule type" value="Genomic_DNA"/>
</dbReference>
<dbReference type="InterPro" id="IPR013087">
    <property type="entry name" value="Znf_C2H2_type"/>
</dbReference>
<dbReference type="FunFam" id="3.30.160.60:FF:000145">
    <property type="entry name" value="Zinc finger protein 574"/>
    <property type="match status" value="1"/>
</dbReference>
<dbReference type="GO" id="GO:0010468">
    <property type="term" value="P:regulation of gene expression"/>
    <property type="evidence" value="ECO:0007669"/>
    <property type="project" value="TreeGrafter"/>
</dbReference>
<dbReference type="InterPro" id="IPR050331">
    <property type="entry name" value="Zinc_finger"/>
</dbReference>
<keyword evidence="3" id="KW-0677">Repeat</keyword>
<dbReference type="GO" id="GO:0008270">
    <property type="term" value="F:zinc ion binding"/>
    <property type="evidence" value="ECO:0007669"/>
    <property type="project" value="UniProtKB-KW"/>
</dbReference>
<dbReference type="SMART" id="SM00355">
    <property type="entry name" value="ZnF_C2H2"/>
    <property type="match status" value="12"/>
</dbReference>
<dbReference type="GO" id="GO:0005634">
    <property type="term" value="C:nucleus"/>
    <property type="evidence" value="ECO:0007669"/>
    <property type="project" value="UniProtKB-SubCell"/>
</dbReference>
<evidence type="ECO:0000256" key="4">
    <source>
        <dbReference type="ARBA" id="ARBA00022771"/>
    </source>
</evidence>
<accession>A0AAE1TRB2</accession>
<comment type="subcellular location">
    <subcellularLocation>
        <location evidence="1">Nucleus</location>
    </subcellularLocation>
</comment>
<keyword evidence="4 7" id="KW-0863">Zinc-finger</keyword>
<feature type="domain" description="C2H2-type" evidence="9">
    <location>
        <begin position="137"/>
        <end position="164"/>
    </location>
</feature>
<dbReference type="PANTHER" id="PTHR16515">
    <property type="entry name" value="PR DOMAIN ZINC FINGER PROTEIN"/>
    <property type="match status" value="1"/>
</dbReference>
<gene>
    <name evidence="10" type="ORF">Pmani_032589</name>
</gene>
<feature type="domain" description="C2H2-type" evidence="9">
    <location>
        <begin position="389"/>
        <end position="417"/>
    </location>
</feature>
<dbReference type="PROSITE" id="PS00028">
    <property type="entry name" value="ZINC_FINGER_C2H2_1"/>
    <property type="match status" value="11"/>
</dbReference>
<reference evidence="10" key="1">
    <citation type="submission" date="2023-11" db="EMBL/GenBank/DDBJ databases">
        <title>Genome assemblies of two species of porcelain crab, Petrolisthes cinctipes and Petrolisthes manimaculis (Anomura: Porcellanidae).</title>
        <authorList>
            <person name="Angst P."/>
        </authorList>
    </citation>
    <scope>NUCLEOTIDE SEQUENCE</scope>
    <source>
        <strain evidence="10">PB745_02</strain>
        <tissue evidence="10">Gill</tissue>
    </source>
</reference>
<evidence type="ECO:0000256" key="3">
    <source>
        <dbReference type="ARBA" id="ARBA00022737"/>
    </source>
</evidence>
<evidence type="ECO:0000259" key="9">
    <source>
        <dbReference type="PROSITE" id="PS50157"/>
    </source>
</evidence>
<feature type="domain" description="C2H2-type" evidence="9">
    <location>
        <begin position="521"/>
        <end position="544"/>
    </location>
</feature>
<dbReference type="Gene3D" id="3.30.160.60">
    <property type="entry name" value="Classic Zinc Finger"/>
    <property type="match status" value="7"/>
</dbReference>
<evidence type="ECO:0000256" key="1">
    <source>
        <dbReference type="ARBA" id="ARBA00004123"/>
    </source>
</evidence>